<evidence type="ECO:0000313" key="2">
    <source>
        <dbReference type="EMBL" id="GEU58842.1"/>
    </source>
</evidence>
<evidence type="ECO:0000259" key="1">
    <source>
        <dbReference type="Pfam" id="PF03732"/>
    </source>
</evidence>
<dbReference type="InterPro" id="IPR005162">
    <property type="entry name" value="Retrotrans_gag_dom"/>
</dbReference>
<reference evidence="2" key="1">
    <citation type="journal article" date="2019" name="Sci. Rep.">
        <title>Draft genome of Tanacetum cinerariifolium, the natural source of mosquito coil.</title>
        <authorList>
            <person name="Yamashiro T."/>
            <person name="Shiraishi A."/>
            <person name="Satake H."/>
            <person name="Nakayama K."/>
        </authorList>
    </citation>
    <scope>NUCLEOTIDE SEQUENCE</scope>
</reference>
<keyword evidence="2" id="KW-0695">RNA-directed DNA polymerase</keyword>
<dbReference type="Pfam" id="PF03732">
    <property type="entry name" value="Retrotrans_gag"/>
    <property type="match status" value="1"/>
</dbReference>
<proteinExistence type="predicted"/>
<organism evidence="2">
    <name type="scientific">Tanacetum cinerariifolium</name>
    <name type="common">Dalmatian daisy</name>
    <name type="synonym">Chrysanthemum cinerariifolium</name>
    <dbReference type="NCBI Taxonomy" id="118510"/>
    <lineage>
        <taxon>Eukaryota</taxon>
        <taxon>Viridiplantae</taxon>
        <taxon>Streptophyta</taxon>
        <taxon>Embryophyta</taxon>
        <taxon>Tracheophyta</taxon>
        <taxon>Spermatophyta</taxon>
        <taxon>Magnoliopsida</taxon>
        <taxon>eudicotyledons</taxon>
        <taxon>Gunneridae</taxon>
        <taxon>Pentapetalae</taxon>
        <taxon>asterids</taxon>
        <taxon>campanulids</taxon>
        <taxon>Asterales</taxon>
        <taxon>Asteraceae</taxon>
        <taxon>Asteroideae</taxon>
        <taxon>Anthemideae</taxon>
        <taxon>Anthemidinae</taxon>
        <taxon>Tanacetum</taxon>
    </lineage>
</organism>
<keyword evidence="2" id="KW-0548">Nucleotidyltransferase</keyword>
<feature type="domain" description="Retrotransposon gag" evidence="1">
    <location>
        <begin position="22"/>
        <end position="67"/>
    </location>
</feature>
<dbReference type="GO" id="GO:0003964">
    <property type="term" value="F:RNA-directed DNA polymerase activity"/>
    <property type="evidence" value="ECO:0007669"/>
    <property type="project" value="UniProtKB-KW"/>
</dbReference>
<protein>
    <submittedName>
        <fullName evidence="2">Reverse transcriptase domain-containing protein</fullName>
    </submittedName>
</protein>
<dbReference type="EMBL" id="BKCJ010004070">
    <property type="protein sequence ID" value="GEU58842.1"/>
    <property type="molecule type" value="Genomic_DNA"/>
</dbReference>
<name>A0A6L2LE25_TANCI</name>
<sequence length="177" mass="20402">MKELHKPSLIQRRGTIALRLGKDILNFQQLPTESVFEAWERFKSCSRKCPDHKILLLDQIFTFYHGITMIDQEKIMMAAVDNSIPLDIDNGIYDSEGDILFLEKIEDEHSQVKKSEINPLIREPSNTFLMGDEEIKLNSHKNIDDLVPILRTIISLIFRMRIVVSPNGDYNGRCANS</sequence>
<accession>A0A6L2LE25</accession>
<keyword evidence="2" id="KW-0808">Transferase</keyword>
<comment type="caution">
    <text evidence="2">The sequence shown here is derived from an EMBL/GenBank/DDBJ whole genome shotgun (WGS) entry which is preliminary data.</text>
</comment>
<dbReference type="AlphaFoldDB" id="A0A6L2LE25"/>
<gene>
    <name evidence="2" type="ORF">Tci_030820</name>
</gene>